<protein>
    <recommendedName>
        <fullName evidence="2">WLM domain-containing protein</fullName>
    </recommendedName>
</protein>
<dbReference type="EMBL" id="MN740993">
    <property type="protein sequence ID" value="QHU21858.1"/>
    <property type="molecule type" value="Genomic_DNA"/>
</dbReference>
<evidence type="ECO:0000313" key="3">
    <source>
        <dbReference type="EMBL" id="QHU21858.1"/>
    </source>
</evidence>
<evidence type="ECO:0000259" key="2">
    <source>
        <dbReference type="Pfam" id="PF08325"/>
    </source>
</evidence>
<feature type="transmembrane region" description="Helical" evidence="1">
    <location>
        <begin position="6"/>
        <end position="24"/>
    </location>
</feature>
<dbReference type="AlphaFoldDB" id="A0A6C0KZY5"/>
<feature type="domain" description="WLM" evidence="2">
    <location>
        <begin position="107"/>
        <end position="194"/>
    </location>
</feature>
<proteinExistence type="predicted"/>
<evidence type="ECO:0000256" key="1">
    <source>
        <dbReference type="SAM" id="Phobius"/>
    </source>
</evidence>
<organism evidence="3">
    <name type="scientific">viral metagenome</name>
    <dbReference type="NCBI Taxonomy" id="1070528"/>
    <lineage>
        <taxon>unclassified sequences</taxon>
        <taxon>metagenomes</taxon>
        <taxon>organismal metagenomes</taxon>
    </lineage>
</organism>
<keyword evidence="1" id="KW-1133">Transmembrane helix</keyword>
<name>A0A6C0KZY5_9ZZZZ</name>
<keyword evidence="1" id="KW-0472">Membrane</keyword>
<sequence length="208" mass="23721">MGDQTGGIALIVGIASAAYGAFHFKKSAYDMALVQSTIDDKSYLVRNMKDKQQAADSLARIRGKLLRLMKFLEQSFNDRPFVKQIIKNFDANPERFAESTPDAAYTSYSVNKGEKVYMCLRQRDEKEAIVDDNILIFVALHEMSHIGTVSIGHTREFWNHFAWLLEKAEEVKIYQYQDFAAHPVEYCGVHITDSPKYKQNEKDGLTPV</sequence>
<keyword evidence="1" id="KW-0812">Transmembrane</keyword>
<accession>A0A6C0KZY5</accession>
<dbReference type="InterPro" id="IPR013536">
    <property type="entry name" value="WLM_dom"/>
</dbReference>
<dbReference type="Pfam" id="PF08325">
    <property type="entry name" value="WLM"/>
    <property type="match status" value="1"/>
</dbReference>
<reference evidence="3" key="1">
    <citation type="journal article" date="2020" name="Nature">
        <title>Giant virus diversity and host interactions through global metagenomics.</title>
        <authorList>
            <person name="Schulz F."/>
            <person name="Roux S."/>
            <person name="Paez-Espino D."/>
            <person name="Jungbluth S."/>
            <person name="Walsh D.A."/>
            <person name="Denef V.J."/>
            <person name="McMahon K.D."/>
            <person name="Konstantinidis K.T."/>
            <person name="Eloe-Fadrosh E.A."/>
            <person name="Kyrpides N.C."/>
            <person name="Woyke T."/>
        </authorList>
    </citation>
    <scope>NUCLEOTIDE SEQUENCE</scope>
    <source>
        <strain evidence="3">GVMAG-S-3300013286-35</strain>
    </source>
</reference>